<dbReference type="Proteomes" id="UP000309594">
    <property type="component" value="Unassembled WGS sequence"/>
</dbReference>
<organism evidence="1 2">
    <name type="scientific">Pedobacter hiemivivus</name>
    <dbReference type="NCBI Taxonomy" id="2530454"/>
    <lineage>
        <taxon>Bacteria</taxon>
        <taxon>Pseudomonadati</taxon>
        <taxon>Bacteroidota</taxon>
        <taxon>Sphingobacteriia</taxon>
        <taxon>Sphingobacteriales</taxon>
        <taxon>Sphingobacteriaceae</taxon>
        <taxon>Pedobacter</taxon>
    </lineage>
</organism>
<accession>A0A4U1GIQ1</accession>
<dbReference type="AlphaFoldDB" id="A0A4U1GIQ1"/>
<dbReference type="EMBL" id="SWDX01000002">
    <property type="protein sequence ID" value="TKC63998.1"/>
    <property type="molecule type" value="Genomic_DNA"/>
</dbReference>
<gene>
    <name evidence="1" type="ORF">FBD94_06560</name>
</gene>
<dbReference type="Pfam" id="PF16132">
    <property type="entry name" value="DUF4843"/>
    <property type="match status" value="1"/>
</dbReference>
<comment type="caution">
    <text evidence="1">The sequence shown here is derived from an EMBL/GenBank/DDBJ whole genome shotgun (WGS) entry which is preliminary data.</text>
</comment>
<evidence type="ECO:0000313" key="1">
    <source>
        <dbReference type="EMBL" id="TKC63998.1"/>
    </source>
</evidence>
<name>A0A4U1GIQ1_9SPHI</name>
<evidence type="ECO:0000313" key="2">
    <source>
        <dbReference type="Proteomes" id="UP000309594"/>
    </source>
</evidence>
<reference evidence="1 2" key="1">
    <citation type="submission" date="2019-04" db="EMBL/GenBank/DDBJ databases">
        <title>Pedobacter sp. RP-1-16 sp. nov., isolated from Arctic soil.</title>
        <authorList>
            <person name="Dahal R.H."/>
            <person name="Kim D.-U."/>
        </authorList>
    </citation>
    <scope>NUCLEOTIDE SEQUENCE [LARGE SCALE GENOMIC DNA]</scope>
    <source>
        <strain evidence="1 2">RP-1-16</strain>
    </source>
</reference>
<proteinExistence type="predicted"/>
<protein>
    <submittedName>
        <fullName evidence="1">DUF4843 domain-containing protein</fullName>
    </submittedName>
</protein>
<sequence>MSFHCQTAKFHKEIELIKMKTMKRKILIAFLPLLACLWSCQKDIMEYQGSEGVYFAVQSGSASFDARNWPYQPDSEVEFVRINKDVVDFPVKVMITGPVKNYDRTFRVEVNPDSTTAVPNVHYDPIKEEWSIPANAVSINVVVRLKRTADLKVSGKTLGLRLVPTKDFSLSFPEWDAIPSLQQGRIVKEFDASLHTLRLGDIMVKPAVWVGSLTAANQETGSWGAFTQRKMEFLIKYLGVTYAEFASAETMPQVRWELIRADAVAVLIRLKEEGQPLLEEDGRLMWMSGVPWTSTLGVPYVK</sequence>
<dbReference type="InterPro" id="IPR032299">
    <property type="entry name" value="DUF4843"/>
</dbReference>